<reference evidence="1 2" key="1">
    <citation type="submission" date="2017-03" db="EMBL/GenBank/DDBJ databases">
        <authorList>
            <person name="Afonso C.L."/>
            <person name="Miller P.J."/>
            <person name="Scott M.A."/>
            <person name="Spackman E."/>
            <person name="Goraichik I."/>
            <person name="Dimitrov K.M."/>
            <person name="Suarez D.L."/>
            <person name="Swayne D.E."/>
        </authorList>
    </citation>
    <scope>NUCLEOTIDE SEQUENCE [LARGE SCALE GENOMIC DNA]</scope>
    <source>
        <strain evidence="1 2">CECT 8110</strain>
    </source>
</reference>
<sequence>MTPQAQTPKTTAEEALKLLEQAWAYYDDEPLPVTAGPAEDEGLFLYHRAA</sequence>
<organism evidence="1 2">
    <name type="scientific">Roseovarius halotolerans</name>
    <dbReference type="NCBI Taxonomy" id="505353"/>
    <lineage>
        <taxon>Bacteria</taxon>
        <taxon>Pseudomonadati</taxon>
        <taxon>Pseudomonadota</taxon>
        <taxon>Alphaproteobacteria</taxon>
        <taxon>Rhodobacterales</taxon>
        <taxon>Roseobacteraceae</taxon>
        <taxon>Roseovarius</taxon>
    </lineage>
</organism>
<dbReference type="Proteomes" id="UP000193207">
    <property type="component" value="Unassembled WGS sequence"/>
</dbReference>
<proteinExistence type="predicted"/>
<evidence type="ECO:0000313" key="2">
    <source>
        <dbReference type="Proteomes" id="UP000193207"/>
    </source>
</evidence>
<dbReference type="AlphaFoldDB" id="A0A1X6ZW41"/>
<accession>A0A1X6ZW41</accession>
<keyword evidence="2" id="KW-1185">Reference proteome</keyword>
<gene>
    <name evidence="1" type="ORF">ROH8110_03537</name>
</gene>
<evidence type="ECO:0000313" key="1">
    <source>
        <dbReference type="EMBL" id="SLN63437.1"/>
    </source>
</evidence>
<name>A0A1X6ZW41_9RHOB</name>
<protein>
    <submittedName>
        <fullName evidence="1">Uncharacterized protein</fullName>
    </submittedName>
</protein>
<dbReference type="EMBL" id="FWFU01000005">
    <property type="protein sequence ID" value="SLN63437.1"/>
    <property type="molecule type" value="Genomic_DNA"/>
</dbReference>
<dbReference type="RefSeq" id="WP_170156474.1">
    <property type="nucleotide sequence ID" value="NZ_FWFU01000005.1"/>
</dbReference>